<dbReference type="RefSeq" id="WP_053974249.1">
    <property type="nucleotide sequence ID" value="NZ_FNUE01000001.1"/>
</dbReference>
<dbReference type="Gene3D" id="3.10.129.10">
    <property type="entry name" value="Hotdog Thioesterase"/>
    <property type="match status" value="1"/>
</dbReference>
<organism evidence="1 3">
    <name type="scientific">Polaribacter dokdonensis DSW-5</name>
    <dbReference type="NCBI Taxonomy" id="1300348"/>
    <lineage>
        <taxon>Bacteria</taxon>
        <taxon>Pseudomonadati</taxon>
        <taxon>Bacteroidota</taxon>
        <taxon>Flavobacteriia</taxon>
        <taxon>Flavobacteriales</taxon>
        <taxon>Flavobacteriaceae</taxon>
    </lineage>
</organism>
<dbReference type="SUPFAM" id="SSF54637">
    <property type="entry name" value="Thioesterase/thiol ester dehydrase-isomerase"/>
    <property type="match status" value="1"/>
</dbReference>
<dbReference type="PANTHER" id="PTHR31793">
    <property type="entry name" value="4-HYDROXYBENZOYL-COA THIOESTERASE FAMILY MEMBER"/>
    <property type="match status" value="1"/>
</dbReference>
<evidence type="ECO:0000313" key="3">
    <source>
        <dbReference type="Proteomes" id="UP000037716"/>
    </source>
</evidence>
<dbReference type="Proteomes" id="UP000037716">
    <property type="component" value="Unassembled WGS sequence"/>
</dbReference>
<keyword evidence="4" id="KW-1185">Reference proteome</keyword>
<evidence type="ECO:0000313" key="1">
    <source>
        <dbReference type="EMBL" id="KOY52115.1"/>
    </source>
</evidence>
<dbReference type="STRING" id="1300348.I602_1675"/>
<dbReference type="PATRIC" id="fig|1300348.6.peg.1674"/>
<dbReference type="Pfam" id="PF13279">
    <property type="entry name" value="4HBT_2"/>
    <property type="match status" value="1"/>
</dbReference>
<accession>A0A0M9CHL2</accession>
<reference evidence="1 3" key="1">
    <citation type="submission" date="2015-07" db="EMBL/GenBank/DDBJ databases">
        <title>Genome of Polaribacter dokdonenesis DSW-5, isolated from seawater off Dokdo in Korea.</title>
        <authorList>
            <person name="Yoon K."/>
            <person name="Song J.Y."/>
            <person name="Kim J.F."/>
        </authorList>
    </citation>
    <scope>NUCLEOTIDE SEQUENCE [LARGE SCALE GENOMIC DNA]</scope>
    <source>
        <strain evidence="1 3">DSW-5</strain>
    </source>
</reference>
<dbReference type="InterPro" id="IPR050563">
    <property type="entry name" value="4-hydroxybenzoyl-CoA_TE"/>
</dbReference>
<keyword evidence="2" id="KW-0378">Hydrolase</keyword>
<dbReference type="Proteomes" id="UP000183071">
    <property type="component" value="Unassembled WGS sequence"/>
</dbReference>
<dbReference type="InterPro" id="IPR029069">
    <property type="entry name" value="HotDog_dom_sf"/>
</dbReference>
<dbReference type="CDD" id="cd00586">
    <property type="entry name" value="4HBT"/>
    <property type="match status" value="1"/>
</dbReference>
<evidence type="ECO:0000313" key="4">
    <source>
        <dbReference type="Proteomes" id="UP000183071"/>
    </source>
</evidence>
<dbReference type="GO" id="GO:0047617">
    <property type="term" value="F:fatty acyl-CoA hydrolase activity"/>
    <property type="evidence" value="ECO:0007669"/>
    <property type="project" value="TreeGrafter"/>
</dbReference>
<dbReference type="EMBL" id="LGBR01000001">
    <property type="protein sequence ID" value="KOY52115.1"/>
    <property type="molecule type" value="Genomic_DNA"/>
</dbReference>
<gene>
    <name evidence="1" type="ORF">I602_1675</name>
    <name evidence="2" type="ORF">SAMN05444353_0090</name>
</gene>
<dbReference type="OrthoDB" id="760345at2"/>
<sequence length="149" mass="17523">MTYNVNFATKWSDFDPNRHMRHTAYNEYAAEVRIRYFSAQNFSIEEFTKHNIGPILFEEYTSFRKEIHLGENITVNMKLSGLSKNNERWKITHEVFNEAGQLSAIIKVYGAWIDLQKRKLTVPPAEANHLFLNTDKTEDFEEIMVKSKS</sequence>
<name>A0A0M9CHL2_9FLAO</name>
<protein>
    <submittedName>
        <fullName evidence="2">Acyl-CoA thioester hydrolase</fullName>
    </submittedName>
</protein>
<evidence type="ECO:0000313" key="2">
    <source>
        <dbReference type="EMBL" id="SED95366.1"/>
    </source>
</evidence>
<proteinExistence type="predicted"/>
<dbReference type="EMBL" id="FNUE01000001">
    <property type="protein sequence ID" value="SED95366.1"/>
    <property type="molecule type" value="Genomic_DNA"/>
</dbReference>
<comment type="caution">
    <text evidence="1">The sequence shown here is derived from an EMBL/GenBank/DDBJ whole genome shotgun (WGS) entry which is preliminary data.</text>
</comment>
<dbReference type="PANTHER" id="PTHR31793:SF24">
    <property type="entry name" value="LONG-CHAIN ACYL-COA THIOESTERASE FADM"/>
    <property type="match status" value="1"/>
</dbReference>
<dbReference type="AlphaFoldDB" id="A0A0M9CHL2"/>
<reference evidence="2 4" key="2">
    <citation type="submission" date="2016-10" db="EMBL/GenBank/DDBJ databases">
        <authorList>
            <person name="Varghese N."/>
            <person name="Submissions S."/>
        </authorList>
    </citation>
    <scope>NUCLEOTIDE SEQUENCE [LARGE SCALE GENOMIC DNA]</scope>
    <source>
        <strain evidence="2 4">DSW-5</strain>
    </source>
</reference>